<proteinExistence type="predicted"/>
<organism evidence="4 5">
    <name type="scientific">Rosistilla ulvae</name>
    <dbReference type="NCBI Taxonomy" id="1930277"/>
    <lineage>
        <taxon>Bacteria</taxon>
        <taxon>Pseudomonadati</taxon>
        <taxon>Planctomycetota</taxon>
        <taxon>Planctomycetia</taxon>
        <taxon>Pirellulales</taxon>
        <taxon>Pirellulaceae</taxon>
        <taxon>Rosistilla</taxon>
    </lineage>
</organism>
<sequence length="447" mass="49528">MDRGVAHRANATSLFVAIFICIVAIMLTYDATDRLSFTRLRRDLLEAMQIERFNRLLEAILPQNRFHDDRLGDIQFPLQALGELRHLPTLSKADLIAAGDTFPPRFHTFDASRYIRLHRTSGTTGRPLPLLDTADDWQWWIDTWQFVLDAADVTADDRAFMAFSFGPFIGFWSANDALAARGAMVIPGGGLSTAARLTLLQDSDATILCCTPTYALHMADVARAESIPIESSAIRCVIVAGEPGGSIPEVRQRIEAAWGAKVIDHSGATEIGPWGFGTADGTSLHVIETEFIAEFLLEDGTPTAEGQLSELVLTNLGRIGAPIIRYRTGDLVRPRWDHRDECRFVRLEGGVLGRADDMVVVRGVNVFPSSIERVIRSIPELGEFRILLSKQGEMDQVSVEVEDPQNDPQRIGKQFETAIGLRIAIKIVPEGSLPRFEAKARRVVDNR</sequence>
<dbReference type="GO" id="GO:0047475">
    <property type="term" value="F:phenylacetate-CoA ligase activity"/>
    <property type="evidence" value="ECO:0007669"/>
    <property type="project" value="UniProtKB-EC"/>
</dbReference>
<dbReference type="EC" id="6.2.1.30" evidence="4"/>
<dbReference type="InterPro" id="IPR000873">
    <property type="entry name" value="AMP-dep_synth/lig_dom"/>
</dbReference>
<keyword evidence="1" id="KW-0812">Transmembrane</keyword>
<dbReference type="AlphaFoldDB" id="A0A517M7N9"/>
<feature type="transmembrane region" description="Helical" evidence="1">
    <location>
        <begin position="12"/>
        <end position="32"/>
    </location>
</feature>
<dbReference type="PANTHER" id="PTHR43845">
    <property type="entry name" value="BLR5969 PROTEIN"/>
    <property type="match status" value="1"/>
</dbReference>
<dbReference type="Gene3D" id="3.30.300.30">
    <property type="match status" value="1"/>
</dbReference>
<accession>A0A517M7N9</accession>
<reference evidence="4 5" key="1">
    <citation type="submission" date="2019-02" db="EMBL/GenBank/DDBJ databases">
        <title>Deep-cultivation of Planctomycetes and their phenomic and genomic characterization uncovers novel biology.</title>
        <authorList>
            <person name="Wiegand S."/>
            <person name="Jogler M."/>
            <person name="Boedeker C."/>
            <person name="Pinto D."/>
            <person name="Vollmers J."/>
            <person name="Rivas-Marin E."/>
            <person name="Kohn T."/>
            <person name="Peeters S.H."/>
            <person name="Heuer A."/>
            <person name="Rast P."/>
            <person name="Oberbeckmann S."/>
            <person name="Bunk B."/>
            <person name="Jeske O."/>
            <person name="Meyerdierks A."/>
            <person name="Storesund J.E."/>
            <person name="Kallscheuer N."/>
            <person name="Luecker S."/>
            <person name="Lage O.M."/>
            <person name="Pohl T."/>
            <person name="Merkel B.J."/>
            <person name="Hornburger P."/>
            <person name="Mueller R.-W."/>
            <person name="Bruemmer F."/>
            <person name="Labrenz M."/>
            <person name="Spormann A.M."/>
            <person name="Op den Camp H."/>
            <person name="Overmann J."/>
            <person name="Amann R."/>
            <person name="Jetten M.S.M."/>
            <person name="Mascher T."/>
            <person name="Medema M.H."/>
            <person name="Devos D.P."/>
            <person name="Kaster A.-K."/>
            <person name="Ovreas L."/>
            <person name="Rohde M."/>
            <person name="Galperin M.Y."/>
            <person name="Jogler C."/>
        </authorList>
    </citation>
    <scope>NUCLEOTIDE SEQUENCE [LARGE SCALE GENOMIC DNA]</scope>
    <source>
        <strain evidence="4 5">EC9</strain>
    </source>
</reference>
<evidence type="ECO:0000259" key="3">
    <source>
        <dbReference type="Pfam" id="PF14535"/>
    </source>
</evidence>
<dbReference type="Gene3D" id="3.40.50.12780">
    <property type="entry name" value="N-terminal domain of ligase-like"/>
    <property type="match status" value="1"/>
</dbReference>
<keyword evidence="1" id="KW-0472">Membrane</keyword>
<dbReference type="Pfam" id="PF00501">
    <property type="entry name" value="AMP-binding"/>
    <property type="match status" value="1"/>
</dbReference>
<evidence type="ECO:0000313" key="5">
    <source>
        <dbReference type="Proteomes" id="UP000319557"/>
    </source>
</evidence>
<dbReference type="PANTHER" id="PTHR43845:SF1">
    <property type="entry name" value="BLR5969 PROTEIN"/>
    <property type="match status" value="1"/>
</dbReference>
<dbReference type="Proteomes" id="UP000319557">
    <property type="component" value="Chromosome"/>
</dbReference>
<gene>
    <name evidence="4" type="primary">paaK</name>
    <name evidence="4" type="ORF">EC9_51170</name>
</gene>
<dbReference type="Pfam" id="PF14535">
    <property type="entry name" value="AMP-binding_C_2"/>
    <property type="match status" value="1"/>
</dbReference>
<dbReference type="InterPro" id="IPR045851">
    <property type="entry name" value="AMP-bd_C_sf"/>
</dbReference>
<evidence type="ECO:0000256" key="1">
    <source>
        <dbReference type="SAM" id="Phobius"/>
    </source>
</evidence>
<feature type="domain" description="AMP-dependent ligase C-terminal" evidence="3">
    <location>
        <begin position="363"/>
        <end position="447"/>
    </location>
</feature>
<evidence type="ECO:0000313" key="4">
    <source>
        <dbReference type="EMBL" id="QDS90899.1"/>
    </source>
</evidence>
<dbReference type="EMBL" id="CP036261">
    <property type="protein sequence ID" value="QDS90899.1"/>
    <property type="molecule type" value="Genomic_DNA"/>
</dbReference>
<feature type="domain" description="AMP-dependent synthetase/ligase" evidence="2">
    <location>
        <begin position="120"/>
        <end position="276"/>
    </location>
</feature>
<dbReference type="InterPro" id="IPR042099">
    <property type="entry name" value="ANL_N_sf"/>
</dbReference>
<name>A0A517M7N9_9BACT</name>
<evidence type="ECO:0000259" key="2">
    <source>
        <dbReference type="Pfam" id="PF00501"/>
    </source>
</evidence>
<dbReference type="KEGG" id="ruv:EC9_51170"/>
<keyword evidence="5" id="KW-1185">Reference proteome</keyword>
<dbReference type="InterPro" id="IPR028154">
    <property type="entry name" value="AMP-dep_Lig_C"/>
</dbReference>
<dbReference type="SUPFAM" id="SSF56801">
    <property type="entry name" value="Acetyl-CoA synthetase-like"/>
    <property type="match status" value="1"/>
</dbReference>
<keyword evidence="4" id="KW-0436">Ligase</keyword>
<keyword evidence="1" id="KW-1133">Transmembrane helix</keyword>
<protein>
    <submittedName>
        <fullName evidence="4">Phenylacetate-coenzyme A ligase</fullName>
        <ecNumber evidence="4">6.2.1.30</ecNumber>
    </submittedName>
</protein>